<name>A0ABT5BG17_9BACT</name>
<evidence type="ECO:0000256" key="1">
    <source>
        <dbReference type="SAM" id="MobiDB-lite"/>
    </source>
</evidence>
<sequence>MFTFIALSACDGEIDGVVRELEEDSELVSEDAEAELSSDESLDFSLPPEPAADWECYNIQVQYRDEPSGLCGGCVIQGAYPGQKELTYARSCENNQWGPWEVILTRCEHC</sequence>
<proteinExistence type="predicted"/>
<accession>A0ABT5BG17</accession>
<keyword evidence="3" id="KW-1185">Reference proteome</keyword>
<dbReference type="RefSeq" id="WP_272004245.1">
    <property type="nucleotide sequence ID" value="NZ_JAQNDN010000019.1"/>
</dbReference>
<protein>
    <submittedName>
        <fullName evidence="2">Uncharacterized protein</fullName>
    </submittedName>
</protein>
<organism evidence="2 3">
    <name type="scientific">Nannocystis radixulma</name>
    <dbReference type="NCBI Taxonomy" id="2995305"/>
    <lineage>
        <taxon>Bacteria</taxon>
        <taxon>Pseudomonadati</taxon>
        <taxon>Myxococcota</taxon>
        <taxon>Polyangia</taxon>
        <taxon>Nannocystales</taxon>
        <taxon>Nannocystaceae</taxon>
        <taxon>Nannocystis</taxon>
    </lineage>
</organism>
<dbReference type="Proteomes" id="UP001217838">
    <property type="component" value="Unassembled WGS sequence"/>
</dbReference>
<dbReference type="EMBL" id="JAQNDN010000019">
    <property type="protein sequence ID" value="MDC0672479.1"/>
    <property type="molecule type" value="Genomic_DNA"/>
</dbReference>
<comment type="caution">
    <text evidence="2">The sequence shown here is derived from an EMBL/GenBank/DDBJ whole genome shotgun (WGS) entry which is preliminary data.</text>
</comment>
<feature type="region of interest" description="Disordered" evidence="1">
    <location>
        <begin position="22"/>
        <end position="44"/>
    </location>
</feature>
<evidence type="ECO:0000313" key="2">
    <source>
        <dbReference type="EMBL" id="MDC0672479.1"/>
    </source>
</evidence>
<reference evidence="2 3" key="1">
    <citation type="submission" date="2022-11" db="EMBL/GenBank/DDBJ databases">
        <title>Minimal conservation of predation-associated metabolite biosynthetic gene clusters underscores biosynthetic potential of Myxococcota including descriptions for ten novel species: Archangium lansinium sp. nov., Myxococcus landrumus sp. nov., Nannocystis bai.</title>
        <authorList>
            <person name="Ahearne A."/>
            <person name="Stevens C."/>
            <person name="Dowd S."/>
        </authorList>
    </citation>
    <scope>NUCLEOTIDE SEQUENCE [LARGE SCALE GENOMIC DNA]</scope>
    <source>
        <strain evidence="2 3">NCELM</strain>
    </source>
</reference>
<gene>
    <name evidence="2" type="ORF">POL58_32315</name>
</gene>
<evidence type="ECO:0000313" key="3">
    <source>
        <dbReference type="Proteomes" id="UP001217838"/>
    </source>
</evidence>
<feature type="compositionally biased region" description="Acidic residues" evidence="1">
    <location>
        <begin position="22"/>
        <end position="42"/>
    </location>
</feature>